<evidence type="ECO:0000256" key="9">
    <source>
        <dbReference type="ARBA" id="ARBA00022989"/>
    </source>
</evidence>
<keyword evidence="5 14" id="KW-1003">Cell membrane</keyword>
<dbReference type="RefSeq" id="WP_034292748.1">
    <property type="nucleotide sequence ID" value="NZ_CP091519.2"/>
</dbReference>
<name>A0A376BMS2_9NEIS</name>
<keyword evidence="10 14" id="KW-0560">Oxidoreductase</keyword>
<evidence type="ECO:0000256" key="4">
    <source>
        <dbReference type="ARBA" id="ARBA00017504"/>
    </source>
</evidence>
<comment type="function">
    <text evidence="14 15">Catalyzes the oxidation of protoporphyrinogen IX to protoporphyrin IX.</text>
</comment>
<organism evidence="16 17">
    <name type="scientific">Alysiella crassa</name>
    <dbReference type="NCBI Taxonomy" id="153491"/>
    <lineage>
        <taxon>Bacteria</taxon>
        <taxon>Pseudomonadati</taxon>
        <taxon>Pseudomonadota</taxon>
        <taxon>Betaproteobacteria</taxon>
        <taxon>Neisseriales</taxon>
        <taxon>Neisseriaceae</taxon>
        <taxon>Alysiella</taxon>
    </lineage>
</organism>
<evidence type="ECO:0000256" key="6">
    <source>
        <dbReference type="ARBA" id="ARBA00022617"/>
    </source>
</evidence>
<evidence type="ECO:0000256" key="11">
    <source>
        <dbReference type="ARBA" id="ARBA00023004"/>
    </source>
</evidence>
<dbReference type="PANTHER" id="PTHR40255:SF1">
    <property type="entry name" value="PROTOPORPHYRINOGEN IX OXIDASE"/>
    <property type="match status" value="1"/>
</dbReference>
<evidence type="ECO:0000256" key="2">
    <source>
        <dbReference type="ARBA" id="ARBA00005073"/>
    </source>
</evidence>
<dbReference type="Proteomes" id="UP000254209">
    <property type="component" value="Unassembled WGS sequence"/>
</dbReference>
<proteinExistence type="inferred from homology"/>
<accession>A0A376BMS2</accession>
<comment type="subcellular location">
    <subcellularLocation>
        <location evidence="1 14">Cell membrane</location>
        <topology evidence="1 14">Multi-pass membrane protein</topology>
    </subcellularLocation>
</comment>
<evidence type="ECO:0000256" key="8">
    <source>
        <dbReference type="ARBA" id="ARBA00022723"/>
    </source>
</evidence>
<dbReference type="UniPathway" id="UPA00251">
    <property type="reaction ID" value="UER00324"/>
</dbReference>
<comment type="pathway">
    <text evidence="2 14 15">Porphyrin-containing compound metabolism; protoporphyrin-IX biosynthesis; protoporphyrin-IX from protoporphyrinogen-IX: step 1/1.</text>
</comment>
<protein>
    <recommendedName>
        <fullName evidence="4 14">Protoporphyrinogen IX oxidase</fullName>
        <shortName evidence="14">PPO</shortName>
        <ecNumber evidence="14 15">1.3.99.-</ecNumber>
    </recommendedName>
</protein>
<evidence type="ECO:0000313" key="16">
    <source>
        <dbReference type="EMBL" id="SSY70925.1"/>
    </source>
</evidence>
<feature type="binding site" description="axial binding residue" evidence="14">
    <location>
        <position position="9"/>
    </location>
    <ligand>
        <name>heme</name>
        <dbReference type="ChEBI" id="CHEBI:30413"/>
    </ligand>
    <ligandPart>
        <name>Fe</name>
        <dbReference type="ChEBI" id="CHEBI:18248"/>
    </ligandPart>
</feature>
<evidence type="ECO:0000256" key="10">
    <source>
        <dbReference type="ARBA" id="ARBA00023002"/>
    </source>
</evidence>
<evidence type="ECO:0000256" key="5">
    <source>
        <dbReference type="ARBA" id="ARBA00022475"/>
    </source>
</evidence>
<keyword evidence="17" id="KW-1185">Reference proteome</keyword>
<keyword evidence="7 14" id="KW-0812">Transmembrane</keyword>
<dbReference type="PIRSF" id="PIRSF004638">
    <property type="entry name" value="UCP004638"/>
    <property type="match status" value="1"/>
</dbReference>
<evidence type="ECO:0000256" key="3">
    <source>
        <dbReference type="ARBA" id="ARBA00006501"/>
    </source>
</evidence>
<feature type="transmembrane region" description="Helical" evidence="14">
    <location>
        <begin position="56"/>
        <end position="75"/>
    </location>
</feature>
<sequence length="139" mass="16211">MYFLLKSLHIFFIVSWFAGLFYLPRLYVNLAMTAPDSPEHKHLLIMANKLYKFMQPWAIGALVCGLALLIVQFGFKMGWGHGKILIGVLLLGYQHYCGKLLRDFQQGRNTRSHKWFRVFNELPVFTLIAAIWLAIYKPF</sequence>
<dbReference type="AlphaFoldDB" id="A0A376BMS2"/>
<evidence type="ECO:0000256" key="14">
    <source>
        <dbReference type="HAMAP-Rule" id="MF_02239"/>
    </source>
</evidence>
<reference evidence="16 17" key="1">
    <citation type="submission" date="2018-06" db="EMBL/GenBank/DDBJ databases">
        <authorList>
            <consortium name="Pathogen Informatics"/>
            <person name="Doyle S."/>
        </authorList>
    </citation>
    <scope>NUCLEOTIDE SEQUENCE [LARGE SCALE GENOMIC DNA]</scope>
    <source>
        <strain evidence="16 17">NCTC10283</strain>
    </source>
</reference>
<evidence type="ECO:0000256" key="1">
    <source>
        <dbReference type="ARBA" id="ARBA00004651"/>
    </source>
</evidence>
<evidence type="ECO:0000256" key="7">
    <source>
        <dbReference type="ARBA" id="ARBA00022692"/>
    </source>
</evidence>
<evidence type="ECO:0000256" key="15">
    <source>
        <dbReference type="PIRNR" id="PIRNR004638"/>
    </source>
</evidence>
<dbReference type="HAMAP" id="MF_02239">
    <property type="entry name" value="HemJ"/>
    <property type="match status" value="1"/>
</dbReference>
<evidence type="ECO:0000313" key="17">
    <source>
        <dbReference type="Proteomes" id="UP000254209"/>
    </source>
</evidence>
<keyword evidence="6 14" id="KW-0349">Heme</keyword>
<comment type="catalytic activity">
    <reaction evidence="13 14 15">
        <text>protoporphyrinogen IX + 3 A = protoporphyrin IX + 3 AH2</text>
        <dbReference type="Rhea" id="RHEA:62000"/>
        <dbReference type="ChEBI" id="CHEBI:13193"/>
        <dbReference type="ChEBI" id="CHEBI:17499"/>
        <dbReference type="ChEBI" id="CHEBI:57306"/>
        <dbReference type="ChEBI" id="CHEBI:57307"/>
    </reaction>
</comment>
<dbReference type="OrthoDB" id="9800824at2"/>
<keyword evidence="12 14" id="KW-0472">Membrane</keyword>
<dbReference type="EMBL" id="UFSO01000002">
    <property type="protein sequence ID" value="SSY70925.1"/>
    <property type="molecule type" value="Genomic_DNA"/>
</dbReference>
<keyword evidence="11 14" id="KW-0408">Iron</keyword>
<dbReference type="EC" id="1.3.99.-" evidence="14 15"/>
<dbReference type="Pfam" id="PF03653">
    <property type="entry name" value="UPF0093"/>
    <property type="match status" value="1"/>
</dbReference>
<dbReference type="InterPro" id="IPR005265">
    <property type="entry name" value="HemJ-like"/>
</dbReference>
<dbReference type="PANTHER" id="PTHR40255">
    <property type="entry name" value="UPF0093 MEMBRANE PROTEIN SLR1790"/>
    <property type="match status" value="1"/>
</dbReference>
<dbReference type="GO" id="GO:0046872">
    <property type="term" value="F:metal ion binding"/>
    <property type="evidence" value="ECO:0007669"/>
    <property type="project" value="UniProtKB-UniRule"/>
</dbReference>
<dbReference type="STRING" id="1120980.GCA_000745955_01264"/>
<dbReference type="GO" id="GO:0070818">
    <property type="term" value="F:protoporphyrinogen oxidase activity"/>
    <property type="evidence" value="ECO:0007669"/>
    <property type="project" value="UniProtKB-UniRule"/>
</dbReference>
<gene>
    <name evidence="16" type="ORF">NCTC10283_01046</name>
</gene>
<dbReference type="GO" id="GO:0005886">
    <property type="term" value="C:plasma membrane"/>
    <property type="evidence" value="ECO:0007669"/>
    <property type="project" value="UniProtKB-SubCell"/>
</dbReference>
<keyword evidence="8 14" id="KW-0479">Metal-binding</keyword>
<evidence type="ECO:0000256" key="13">
    <source>
        <dbReference type="ARBA" id="ARBA00048390"/>
    </source>
</evidence>
<dbReference type="GO" id="GO:0006782">
    <property type="term" value="P:protoporphyrinogen IX biosynthetic process"/>
    <property type="evidence" value="ECO:0007669"/>
    <property type="project" value="UniProtKB-UniRule"/>
</dbReference>
<comment type="subunit">
    <text evidence="14">Homodimer.</text>
</comment>
<evidence type="ECO:0000256" key="12">
    <source>
        <dbReference type="ARBA" id="ARBA00023136"/>
    </source>
</evidence>
<keyword evidence="9 14" id="KW-1133">Transmembrane helix</keyword>
<feature type="binding site" description="axial binding residue" evidence="14">
    <location>
        <position position="83"/>
    </location>
    <ligand>
        <name>heme</name>
        <dbReference type="ChEBI" id="CHEBI:30413"/>
    </ligand>
    <ligandPart>
        <name>Fe</name>
        <dbReference type="ChEBI" id="CHEBI:18248"/>
    </ligandPart>
</feature>
<feature type="transmembrane region" description="Helical" evidence="14">
    <location>
        <begin position="6"/>
        <end position="23"/>
    </location>
</feature>
<feature type="transmembrane region" description="Helical" evidence="14">
    <location>
        <begin position="118"/>
        <end position="136"/>
    </location>
</feature>
<comment type="cofactor">
    <cofactor evidence="14 15">
        <name>heme b</name>
        <dbReference type="ChEBI" id="CHEBI:60344"/>
    </cofactor>
    <text evidence="14 15">Binds 1 heme b (iron(II)-protoporphyrin IX) group per subunit.</text>
</comment>
<comment type="similarity">
    <text evidence="3 14 15">Belongs to the HemJ family.</text>
</comment>
<comment type="caution">
    <text evidence="14">Lacks conserved residue(s) required for the propagation of feature annotation.</text>
</comment>